<proteinExistence type="predicted"/>
<name>A0ABM8JK37_9MOLU</name>
<evidence type="ECO:0000313" key="1">
    <source>
        <dbReference type="EMBL" id="BET37566.1"/>
    </source>
</evidence>
<dbReference type="EMBL" id="AP028955">
    <property type="protein sequence ID" value="BET37566.1"/>
    <property type="molecule type" value="Genomic_DNA"/>
</dbReference>
<sequence length="73" mass="8746">MALFQVFFCLNDGEDNGDYREFFESQQIIDNTHYFQSSNEFAPLLQEYILEINDEQFIPNNNADLVFNHRLVY</sequence>
<organism evidence="1 2">
    <name type="scientific">Spiroplasma ixodetis</name>
    <dbReference type="NCBI Taxonomy" id="2141"/>
    <lineage>
        <taxon>Bacteria</taxon>
        <taxon>Bacillati</taxon>
        <taxon>Mycoplasmatota</taxon>
        <taxon>Mollicutes</taxon>
        <taxon>Entomoplasmatales</taxon>
        <taxon>Spiroplasmataceae</taxon>
        <taxon>Spiroplasma</taxon>
    </lineage>
</organism>
<gene>
    <name evidence="1" type="ORF">SAP269_01550</name>
</gene>
<dbReference type="Proteomes" id="UP001473424">
    <property type="component" value="Chromosome"/>
</dbReference>
<dbReference type="RefSeq" id="WP_353306413.1">
    <property type="nucleotide sequence ID" value="NZ_AP028955.1"/>
</dbReference>
<accession>A0ABM8JK37</accession>
<keyword evidence="2" id="KW-1185">Reference proteome</keyword>
<reference evidence="2" key="1">
    <citation type="journal article" date="2024" name="FEMS Microbiol. Lett.">
        <title>Genomic insights into Spiroplasma endosymbionts that induce male-killing and protective phenotypes in the pea aphid.</title>
        <authorList>
            <person name="Arai H."/>
            <person name="Legeai F."/>
            <person name="Kageyama D."/>
            <person name="Sugio A."/>
            <person name="Simon J.C."/>
        </authorList>
    </citation>
    <scope>NUCLEOTIDE SEQUENCE [LARGE SCALE GENOMIC DNA]</scope>
    <source>
        <strain evidence="2">sAp269</strain>
    </source>
</reference>
<protein>
    <submittedName>
        <fullName evidence="1">Uncharacterized protein</fullName>
    </submittedName>
</protein>
<evidence type="ECO:0000313" key="2">
    <source>
        <dbReference type="Proteomes" id="UP001473424"/>
    </source>
</evidence>